<feature type="transmembrane region" description="Helical" evidence="11">
    <location>
        <begin position="12"/>
        <end position="37"/>
    </location>
</feature>
<evidence type="ECO:0000256" key="10">
    <source>
        <dbReference type="ARBA" id="ARBA00039580"/>
    </source>
</evidence>
<evidence type="ECO:0000259" key="12">
    <source>
        <dbReference type="PROSITE" id="PS50928"/>
    </source>
</evidence>
<evidence type="ECO:0000313" key="13">
    <source>
        <dbReference type="EMBL" id="SLN55128.1"/>
    </source>
</evidence>
<dbReference type="PANTHER" id="PTHR43848">
    <property type="entry name" value="PUTRESCINE TRANSPORT SYSTEM PERMEASE PROTEIN POTI"/>
    <property type="match status" value="1"/>
</dbReference>
<dbReference type="PROSITE" id="PS50928">
    <property type="entry name" value="ABC_TM1"/>
    <property type="match status" value="1"/>
</dbReference>
<dbReference type="GO" id="GO:0005886">
    <property type="term" value="C:plasma membrane"/>
    <property type="evidence" value="ECO:0007669"/>
    <property type="project" value="UniProtKB-SubCell"/>
</dbReference>
<keyword evidence="5" id="KW-0997">Cell inner membrane</keyword>
<keyword evidence="14" id="KW-1185">Reference proteome</keyword>
<dbReference type="Proteomes" id="UP000193061">
    <property type="component" value="Unassembled WGS sequence"/>
</dbReference>
<dbReference type="EMBL" id="FWFX01000009">
    <property type="protein sequence ID" value="SLN55128.1"/>
    <property type="molecule type" value="Genomic_DNA"/>
</dbReference>
<evidence type="ECO:0000256" key="5">
    <source>
        <dbReference type="ARBA" id="ARBA00022519"/>
    </source>
</evidence>
<dbReference type="Gene3D" id="1.10.3720.10">
    <property type="entry name" value="MetI-like"/>
    <property type="match status" value="1"/>
</dbReference>
<keyword evidence="3 11" id="KW-0813">Transport</keyword>
<evidence type="ECO:0000256" key="6">
    <source>
        <dbReference type="ARBA" id="ARBA00022692"/>
    </source>
</evidence>
<dbReference type="SUPFAM" id="SSF161098">
    <property type="entry name" value="MetI-like"/>
    <property type="match status" value="1"/>
</dbReference>
<keyword evidence="4" id="KW-1003">Cell membrane</keyword>
<evidence type="ECO:0000256" key="9">
    <source>
        <dbReference type="ARBA" id="ARBA00037216"/>
    </source>
</evidence>
<feature type="domain" description="ABC transmembrane type-1" evidence="12">
    <location>
        <begin position="70"/>
        <end position="259"/>
    </location>
</feature>
<organism evidence="13 14">
    <name type="scientific">Roseovarius albus</name>
    <dbReference type="NCBI Taxonomy" id="1247867"/>
    <lineage>
        <taxon>Bacteria</taxon>
        <taxon>Pseudomonadati</taxon>
        <taxon>Pseudomonadota</taxon>
        <taxon>Alphaproteobacteria</taxon>
        <taxon>Rhodobacterales</taxon>
        <taxon>Roseobacteraceae</taxon>
        <taxon>Roseovarius</taxon>
    </lineage>
</organism>
<dbReference type="PANTHER" id="PTHR43848:SF5">
    <property type="entry name" value="SPERMIDINE_PUTRESCINE TRANSPORT SYSTEM PERMEASE PROTEIN POTC"/>
    <property type="match status" value="1"/>
</dbReference>
<dbReference type="GO" id="GO:0055085">
    <property type="term" value="P:transmembrane transport"/>
    <property type="evidence" value="ECO:0007669"/>
    <property type="project" value="InterPro"/>
</dbReference>
<evidence type="ECO:0000256" key="2">
    <source>
        <dbReference type="ARBA" id="ARBA00007069"/>
    </source>
</evidence>
<feature type="transmembrane region" description="Helical" evidence="11">
    <location>
        <begin position="187"/>
        <end position="208"/>
    </location>
</feature>
<proteinExistence type="inferred from homology"/>
<feature type="transmembrane region" description="Helical" evidence="11">
    <location>
        <begin position="74"/>
        <end position="96"/>
    </location>
</feature>
<reference evidence="13 14" key="1">
    <citation type="submission" date="2017-03" db="EMBL/GenBank/DDBJ databases">
        <authorList>
            <person name="Afonso C.L."/>
            <person name="Miller P.J."/>
            <person name="Scott M.A."/>
            <person name="Spackman E."/>
            <person name="Goraichik I."/>
            <person name="Dimitrov K.M."/>
            <person name="Suarez D.L."/>
            <person name="Swayne D.E."/>
        </authorList>
    </citation>
    <scope>NUCLEOTIDE SEQUENCE [LARGE SCALE GENOMIC DNA]</scope>
    <source>
        <strain evidence="13 14">CECT 7450</strain>
    </source>
</reference>
<comment type="subcellular location">
    <subcellularLocation>
        <location evidence="1">Cell inner membrane</location>
        <topology evidence="1">Multi-pass membrane protein</topology>
    </subcellularLocation>
    <subcellularLocation>
        <location evidence="11">Cell membrane</location>
        <topology evidence="11">Multi-pass membrane protein</topology>
    </subcellularLocation>
</comment>
<evidence type="ECO:0000256" key="8">
    <source>
        <dbReference type="ARBA" id="ARBA00023136"/>
    </source>
</evidence>
<gene>
    <name evidence="13" type="primary">ydcV_4</name>
    <name evidence="13" type="ORF">ROA7450_02842</name>
</gene>
<name>A0A1X6ZLK5_9RHOB</name>
<feature type="transmembrane region" description="Helical" evidence="11">
    <location>
        <begin position="139"/>
        <end position="158"/>
    </location>
</feature>
<evidence type="ECO:0000256" key="7">
    <source>
        <dbReference type="ARBA" id="ARBA00022989"/>
    </source>
</evidence>
<dbReference type="OrthoDB" id="9782004at2"/>
<dbReference type="RefSeq" id="WP_085806464.1">
    <property type="nucleotide sequence ID" value="NZ_FWFX01000009.1"/>
</dbReference>
<keyword evidence="7 11" id="KW-1133">Transmembrane helix</keyword>
<comment type="function">
    <text evidence="9">Required for the activity of the bacterial periplasmic transport system of putrescine and spermidine.</text>
</comment>
<dbReference type="Pfam" id="PF00528">
    <property type="entry name" value="BPD_transp_1"/>
    <property type="match status" value="1"/>
</dbReference>
<feature type="transmembrane region" description="Helical" evidence="11">
    <location>
        <begin position="241"/>
        <end position="262"/>
    </location>
</feature>
<evidence type="ECO:0000256" key="1">
    <source>
        <dbReference type="ARBA" id="ARBA00004429"/>
    </source>
</evidence>
<protein>
    <recommendedName>
        <fullName evidence="10">Spermidine/putrescine transport system permease protein PotC</fullName>
    </recommendedName>
</protein>
<accession>A0A1X6ZLK5</accession>
<dbReference type="CDD" id="cd06261">
    <property type="entry name" value="TM_PBP2"/>
    <property type="match status" value="1"/>
</dbReference>
<dbReference type="InterPro" id="IPR000515">
    <property type="entry name" value="MetI-like"/>
</dbReference>
<keyword evidence="8 11" id="KW-0472">Membrane</keyword>
<dbReference type="InterPro" id="IPR051789">
    <property type="entry name" value="Bact_Polyamine_Transport"/>
</dbReference>
<dbReference type="InterPro" id="IPR035906">
    <property type="entry name" value="MetI-like_sf"/>
</dbReference>
<evidence type="ECO:0000313" key="14">
    <source>
        <dbReference type="Proteomes" id="UP000193061"/>
    </source>
</evidence>
<dbReference type="AlphaFoldDB" id="A0A1X6ZLK5"/>
<sequence length="269" mass="29412">MSKGKYDIKSFPGFRAITLLCLFILYAPLLVVTVYSFNDSQSLTVWEGLSWRWYADVFTGPESGKFKEAARNSFVIAIVAATTATIIATLAATAMVRGGKFKLRSISFGLISLPLMVPEIVTAVAVLIFFNSIGFERGLMTILISHIAFCIPFAYLPISARMQGIEDTYEQAAMDLYATKRQAFTKILLPLMMPGIISGFLLAFIVSLDDFIITNFVKGAGVETLPTAIFGSVKQGLKPNIMAISTMLLSVSVVMVTISYFVSKSDNTK</sequence>
<evidence type="ECO:0000256" key="4">
    <source>
        <dbReference type="ARBA" id="ARBA00022475"/>
    </source>
</evidence>
<evidence type="ECO:0000256" key="3">
    <source>
        <dbReference type="ARBA" id="ARBA00022448"/>
    </source>
</evidence>
<evidence type="ECO:0000256" key="11">
    <source>
        <dbReference type="RuleBase" id="RU363032"/>
    </source>
</evidence>
<feature type="transmembrane region" description="Helical" evidence="11">
    <location>
        <begin position="108"/>
        <end position="133"/>
    </location>
</feature>
<comment type="similarity">
    <text evidence="2">Belongs to the binding-protein-dependent transport system permease family. CysTW subfamily.</text>
</comment>
<keyword evidence="6 11" id="KW-0812">Transmembrane</keyword>